<organism evidence="1 3">
    <name type="scientific">Curtobacterium luteum</name>
    <dbReference type="NCBI Taxonomy" id="33881"/>
    <lineage>
        <taxon>Bacteria</taxon>
        <taxon>Bacillati</taxon>
        <taxon>Actinomycetota</taxon>
        <taxon>Actinomycetes</taxon>
        <taxon>Micrococcales</taxon>
        <taxon>Microbacteriaceae</taxon>
        <taxon>Curtobacterium</taxon>
    </lineage>
</organism>
<evidence type="ECO:0000313" key="3">
    <source>
        <dbReference type="Proteomes" id="UP000648535"/>
    </source>
</evidence>
<evidence type="ECO:0000313" key="2">
    <source>
        <dbReference type="EMBL" id="MBM7803352.1"/>
    </source>
</evidence>
<reference evidence="1" key="2">
    <citation type="submission" date="2020-09" db="EMBL/GenBank/DDBJ databases">
        <authorList>
            <person name="Sun Q."/>
            <person name="Ohkuma M."/>
        </authorList>
    </citation>
    <scope>NUCLEOTIDE SEQUENCE</scope>
    <source>
        <strain evidence="1">JCM 1480</strain>
    </source>
</reference>
<gene>
    <name evidence="1" type="ORF">GCM10009769_27580</name>
    <name evidence="2" type="ORF">JOE58_002603</name>
</gene>
<dbReference type="EMBL" id="BMOI01000013">
    <property type="protein sequence ID" value="GGL07866.1"/>
    <property type="molecule type" value="Genomic_DNA"/>
</dbReference>
<dbReference type="AlphaFoldDB" id="A0A8H9GBQ9"/>
<dbReference type="Proteomes" id="UP000648535">
    <property type="component" value="Unassembled WGS sequence"/>
</dbReference>
<sequence>MSDTNNIPARPREIERDARALQKFSGMKYTQALRAVEHPLAQGILGERICTRDIIRVLTAHPALSTDAAGADERITHLGRNGLRSADQSPLELSSEHDYLSVVLAAEVLRAFSATDAPNSDAGSYGLKHTVEEFLGEYLPDFSYVSNGTTIWAAAAVGIPVRGHTTDTDDPNANFGLPSDQVNYARRMRRSSGGQRDSIRAHHHRPPGYTFLQGALTEWRDSRTAPGRWDGVDENAAPRTSPFHKWLVAQAGPGDMGSRARLADDYAAGFRDGDHGVAQQPEHLIGILRALNADEAFLDAAREAIVDWARTSPDSTGIRTELISSSRDDHDGWGAGSGDTERYTYRCPCGRDTIIEEHENTSGFREHDHWFGCDICRQEWQFVDGLPTREWRIEPRRAVALSI</sequence>
<reference evidence="1" key="1">
    <citation type="journal article" date="2014" name="Int. J. Syst. Evol. Microbiol.">
        <title>Complete genome sequence of Corynebacterium casei LMG S-19264T (=DSM 44701T), isolated from a smear-ripened cheese.</title>
        <authorList>
            <consortium name="US DOE Joint Genome Institute (JGI-PGF)"/>
            <person name="Walter F."/>
            <person name="Albersmeier A."/>
            <person name="Kalinowski J."/>
            <person name="Ruckert C."/>
        </authorList>
    </citation>
    <scope>NUCLEOTIDE SEQUENCE</scope>
    <source>
        <strain evidence="1">JCM 1480</strain>
    </source>
</reference>
<dbReference type="Proteomes" id="UP000746584">
    <property type="component" value="Unassembled WGS sequence"/>
</dbReference>
<evidence type="ECO:0000313" key="1">
    <source>
        <dbReference type="EMBL" id="GGL07866.1"/>
    </source>
</evidence>
<reference evidence="2 4" key="3">
    <citation type="submission" date="2021-01" db="EMBL/GenBank/DDBJ databases">
        <title>Sequencing the genomes of 1000 actinobacteria strains.</title>
        <authorList>
            <person name="Klenk H.-P."/>
        </authorList>
    </citation>
    <scope>NUCLEOTIDE SEQUENCE [LARGE SCALE GENOMIC DNA]</scope>
    <source>
        <strain evidence="2 4">DSM 20542</strain>
    </source>
</reference>
<dbReference type="EMBL" id="JAFBCG010000001">
    <property type="protein sequence ID" value="MBM7803352.1"/>
    <property type="molecule type" value="Genomic_DNA"/>
</dbReference>
<keyword evidence="4" id="KW-1185">Reference proteome</keyword>
<accession>A0A8H9GBQ9</accession>
<proteinExistence type="predicted"/>
<evidence type="ECO:0000313" key="4">
    <source>
        <dbReference type="Proteomes" id="UP000746584"/>
    </source>
</evidence>
<protein>
    <submittedName>
        <fullName evidence="1">Uncharacterized protein</fullName>
    </submittedName>
</protein>
<name>A0A8H9GBQ9_9MICO</name>
<dbReference type="RefSeq" id="WP_175328937.1">
    <property type="nucleotide sequence ID" value="NZ_BMOI01000013.1"/>
</dbReference>
<comment type="caution">
    <text evidence="1">The sequence shown here is derived from an EMBL/GenBank/DDBJ whole genome shotgun (WGS) entry which is preliminary data.</text>
</comment>